<proteinExistence type="inferred from homology"/>
<dbReference type="GO" id="GO:0045892">
    <property type="term" value="P:negative regulation of DNA-templated transcription"/>
    <property type="evidence" value="ECO:0007669"/>
    <property type="project" value="InterPro"/>
</dbReference>
<dbReference type="GO" id="GO:0003677">
    <property type="term" value="F:DNA binding"/>
    <property type="evidence" value="ECO:0007669"/>
    <property type="project" value="UniProtKB-KW"/>
</dbReference>
<name>A0A2T3FMU3_9CLOT</name>
<sequence length="131" mass="15323">MKNNYLSEREMNVMQVLWKYEKPMTVTEIVESEKELTTPTVHTVLRKLLDKGYVQVIDTVQTGKVFARRYKAKKTQDEEIEEKIEKCMKNSRNPMSFVNTITAALLNGAVDEESVIDELERIVQKRKKEIL</sequence>
<evidence type="ECO:0000313" key="5">
    <source>
        <dbReference type="EMBL" id="PST36595.1"/>
    </source>
</evidence>
<keyword evidence="2" id="KW-0805">Transcription regulation</keyword>
<keyword evidence="3" id="KW-0238">DNA-binding</keyword>
<protein>
    <recommendedName>
        <fullName evidence="7">Penicillinase repressor</fullName>
    </recommendedName>
</protein>
<keyword evidence="4" id="KW-0804">Transcription</keyword>
<accession>A0A2T3FMU3</accession>
<reference evidence="5 6" key="1">
    <citation type="submission" date="2018-03" db="EMBL/GenBank/DDBJ databases">
        <title>Lachnoclostridium SNUG30386 gen.nov., sp.nov., isolated from human faeces.</title>
        <authorList>
            <person name="Seo B."/>
            <person name="Jeon K."/>
            <person name="Ko G."/>
        </authorList>
    </citation>
    <scope>NUCLEOTIDE SEQUENCE [LARGE SCALE GENOMIC DNA]</scope>
    <source>
        <strain evidence="5 6">SNUG30386</strain>
    </source>
</reference>
<dbReference type="Pfam" id="PF03965">
    <property type="entry name" value="Penicillinase_R"/>
    <property type="match status" value="1"/>
</dbReference>
<comment type="caution">
    <text evidence="5">The sequence shown here is derived from an EMBL/GenBank/DDBJ whole genome shotgun (WGS) entry which is preliminary data.</text>
</comment>
<dbReference type="InterPro" id="IPR005650">
    <property type="entry name" value="BlaI_family"/>
</dbReference>
<dbReference type="InterPro" id="IPR036388">
    <property type="entry name" value="WH-like_DNA-bd_sf"/>
</dbReference>
<dbReference type="GeneID" id="79840530"/>
<dbReference type="Proteomes" id="UP000241048">
    <property type="component" value="Unassembled WGS sequence"/>
</dbReference>
<dbReference type="RefSeq" id="WP_107001486.1">
    <property type="nucleotide sequence ID" value="NZ_CAUWBW010000001.1"/>
</dbReference>
<dbReference type="InterPro" id="IPR036390">
    <property type="entry name" value="WH_DNA-bd_sf"/>
</dbReference>
<dbReference type="Gene3D" id="1.10.10.10">
    <property type="entry name" value="Winged helix-like DNA-binding domain superfamily/Winged helix DNA-binding domain"/>
    <property type="match status" value="1"/>
</dbReference>
<evidence type="ECO:0000256" key="3">
    <source>
        <dbReference type="ARBA" id="ARBA00023125"/>
    </source>
</evidence>
<organism evidence="5 6">
    <name type="scientific">Clostridium fessum</name>
    <dbReference type="NCBI Taxonomy" id="2126740"/>
    <lineage>
        <taxon>Bacteria</taxon>
        <taxon>Bacillati</taxon>
        <taxon>Bacillota</taxon>
        <taxon>Clostridia</taxon>
        <taxon>Eubacteriales</taxon>
        <taxon>Clostridiaceae</taxon>
        <taxon>Clostridium</taxon>
    </lineage>
</organism>
<evidence type="ECO:0008006" key="7">
    <source>
        <dbReference type="Google" id="ProtNLM"/>
    </source>
</evidence>
<gene>
    <name evidence="5" type="ORF">C7U56_12540</name>
</gene>
<evidence type="ECO:0000256" key="4">
    <source>
        <dbReference type="ARBA" id="ARBA00023163"/>
    </source>
</evidence>
<evidence type="ECO:0000256" key="2">
    <source>
        <dbReference type="ARBA" id="ARBA00023015"/>
    </source>
</evidence>
<dbReference type="AlphaFoldDB" id="A0A2T3FMU3"/>
<evidence type="ECO:0000313" key="6">
    <source>
        <dbReference type="Proteomes" id="UP000241048"/>
    </source>
</evidence>
<evidence type="ECO:0000256" key="1">
    <source>
        <dbReference type="ARBA" id="ARBA00011046"/>
    </source>
</evidence>
<dbReference type="EMBL" id="PYLO01000004">
    <property type="protein sequence ID" value="PST36595.1"/>
    <property type="molecule type" value="Genomic_DNA"/>
</dbReference>
<comment type="similarity">
    <text evidence="1">Belongs to the BlaI transcriptional regulatory family.</text>
</comment>
<dbReference type="SUPFAM" id="SSF46785">
    <property type="entry name" value="Winged helix' DNA-binding domain"/>
    <property type="match status" value="1"/>
</dbReference>
<keyword evidence="6" id="KW-1185">Reference proteome</keyword>